<evidence type="ECO:0000259" key="10">
    <source>
        <dbReference type="PROSITE" id="PS51755"/>
    </source>
</evidence>
<dbReference type="InterPro" id="IPR011006">
    <property type="entry name" value="CheY-like_superfamily"/>
</dbReference>
<dbReference type="SMART" id="SM00862">
    <property type="entry name" value="Trans_reg_C"/>
    <property type="match status" value="1"/>
</dbReference>
<dbReference type="PROSITE" id="PS51755">
    <property type="entry name" value="OMPR_PHOB"/>
    <property type="match status" value="1"/>
</dbReference>
<reference evidence="11 12" key="1">
    <citation type="journal article" date="2012" name="J. Bacteriol.">
        <title>Draft genome sequence of the nitrophenol-degrading actinomycete Rhodococcus imtechensis RKJ300.</title>
        <authorList>
            <person name="Vikram S."/>
            <person name="Kumar S."/>
            <person name="Subramanian S."/>
            <person name="Raghava G.P."/>
        </authorList>
    </citation>
    <scope>NUCLEOTIDE SEQUENCE [LARGE SCALE GENOMIC DNA]</scope>
    <source>
        <strain evidence="11 12">RKJ300</strain>
    </source>
</reference>
<feature type="domain" description="OmpR/PhoB-type" evidence="10">
    <location>
        <begin position="130"/>
        <end position="225"/>
    </location>
</feature>
<dbReference type="PATRIC" id="fig|1165867.3.peg.2866"/>
<dbReference type="PROSITE" id="PS50110">
    <property type="entry name" value="RESPONSE_REGULATORY"/>
    <property type="match status" value="1"/>
</dbReference>
<dbReference type="GO" id="GO:0006355">
    <property type="term" value="P:regulation of DNA-templated transcription"/>
    <property type="evidence" value="ECO:0007669"/>
    <property type="project" value="InterPro"/>
</dbReference>
<evidence type="ECO:0000256" key="3">
    <source>
        <dbReference type="ARBA" id="ARBA00023012"/>
    </source>
</evidence>
<dbReference type="Pfam" id="PF00072">
    <property type="entry name" value="Response_reg"/>
    <property type="match status" value="1"/>
</dbReference>
<gene>
    <name evidence="11" type="ORF">W59_14101</name>
</gene>
<evidence type="ECO:0000259" key="9">
    <source>
        <dbReference type="PROSITE" id="PS50110"/>
    </source>
</evidence>
<dbReference type="SUPFAM" id="SSF46894">
    <property type="entry name" value="C-terminal effector domain of the bipartite response regulators"/>
    <property type="match status" value="1"/>
</dbReference>
<dbReference type="SUPFAM" id="SSF52172">
    <property type="entry name" value="CheY-like"/>
    <property type="match status" value="1"/>
</dbReference>
<evidence type="ECO:0000313" key="12">
    <source>
        <dbReference type="Proteomes" id="UP000006447"/>
    </source>
</evidence>
<evidence type="ECO:0000256" key="5">
    <source>
        <dbReference type="ARBA" id="ARBA00023125"/>
    </source>
</evidence>
<dbReference type="Proteomes" id="UP000006447">
    <property type="component" value="Unassembled WGS sequence"/>
</dbReference>
<dbReference type="Gene3D" id="1.10.10.10">
    <property type="entry name" value="Winged helix-like DNA-binding domain superfamily/Winged helix DNA-binding domain"/>
    <property type="match status" value="1"/>
</dbReference>
<keyword evidence="4" id="KW-0805">Transcription regulation</keyword>
<evidence type="ECO:0000256" key="2">
    <source>
        <dbReference type="ARBA" id="ARBA00022553"/>
    </source>
</evidence>
<dbReference type="InterPro" id="IPR036388">
    <property type="entry name" value="WH-like_DNA-bd_sf"/>
</dbReference>
<feature type="DNA-binding region" description="OmpR/PhoB-type" evidence="8">
    <location>
        <begin position="130"/>
        <end position="225"/>
    </location>
</feature>
<comment type="subcellular location">
    <subcellularLocation>
        <location evidence="1">Cytoplasm</location>
    </subcellularLocation>
</comment>
<dbReference type="InterPro" id="IPR001789">
    <property type="entry name" value="Sig_transdc_resp-reg_receiver"/>
</dbReference>
<dbReference type="Gene3D" id="6.10.250.690">
    <property type="match status" value="1"/>
</dbReference>
<keyword evidence="6" id="KW-0804">Transcription</keyword>
<dbReference type="GO" id="GO:0000156">
    <property type="term" value="F:phosphorelay response regulator activity"/>
    <property type="evidence" value="ECO:0007669"/>
    <property type="project" value="TreeGrafter"/>
</dbReference>
<dbReference type="Gene3D" id="3.40.50.2300">
    <property type="match status" value="1"/>
</dbReference>
<evidence type="ECO:0000313" key="11">
    <source>
        <dbReference type="EMBL" id="EID79282.1"/>
    </source>
</evidence>
<dbReference type="CDD" id="cd00383">
    <property type="entry name" value="trans_reg_C"/>
    <property type="match status" value="1"/>
</dbReference>
<dbReference type="SMART" id="SM00448">
    <property type="entry name" value="REC"/>
    <property type="match status" value="1"/>
</dbReference>
<sequence>MADRTAAPRLLLVEDDRALSSMLVDLFTDEGYEVDVAHDGQQGLHLSLIGHYDAMIVDRGLPVMDGAELVAVLRSRGVVTPVLILTARGAVTDRVEGLDAGAQDYLIKPFDVPELLARVRSLLRRQRDTAATLTAGAWRLDRLTRTVSDTTGERADVELSERECALLAVLMSSPRQVFTRAQLLESVFDRADTQGAVDTYVHYLRRKLGRDVVRTVHGTGYRFGDR</sequence>
<feature type="domain" description="Response regulatory" evidence="9">
    <location>
        <begin position="9"/>
        <end position="123"/>
    </location>
</feature>
<keyword evidence="2 7" id="KW-0597">Phosphoprotein</keyword>
<dbReference type="InterPro" id="IPR039420">
    <property type="entry name" value="WalR-like"/>
</dbReference>
<dbReference type="PANTHER" id="PTHR48111:SF22">
    <property type="entry name" value="REGULATOR OF RPOS"/>
    <property type="match status" value="1"/>
</dbReference>
<comment type="caution">
    <text evidence="11">The sequence shown here is derived from an EMBL/GenBank/DDBJ whole genome shotgun (WGS) entry which is preliminary data.</text>
</comment>
<accession>I0WSB6</accession>
<dbReference type="AlphaFoldDB" id="I0WSB6"/>
<protein>
    <submittedName>
        <fullName evidence="11">Winged helix family two component transcriptional regulator</fullName>
    </submittedName>
</protein>
<dbReference type="EMBL" id="AJJH01000068">
    <property type="protein sequence ID" value="EID79282.1"/>
    <property type="molecule type" value="Genomic_DNA"/>
</dbReference>
<evidence type="ECO:0000256" key="8">
    <source>
        <dbReference type="PROSITE-ProRule" id="PRU01091"/>
    </source>
</evidence>
<dbReference type="PANTHER" id="PTHR48111">
    <property type="entry name" value="REGULATOR OF RPOS"/>
    <property type="match status" value="1"/>
</dbReference>
<keyword evidence="5 8" id="KW-0238">DNA-binding</keyword>
<dbReference type="GO" id="GO:0000976">
    <property type="term" value="F:transcription cis-regulatory region binding"/>
    <property type="evidence" value="ECO:0007669"/>
    <property type="project" value="TreeGrafter"/>
</dbReference>
<evidence type="ECO:0000256" key="6">
    <source>
        <dbReference type="ARBA" id="ARBA00023163"/>
    </source>
</evidence>
<proteinExistence type="predicted"/>
<evidence type="ECO:0000256" key="4">
    <source>
        <dbReference type="ARBA" id="ARBA00023015"/>
    </source>
</evidence>
<dbReference type="Pfam" id="PF00486">
    <property type="entry name" value="Trans_reg_C"/>
    <property type="match status" value="1"/>
</dbReference>
<dbReference type="GO" id="GO:0005829">
    <property type="term" value="C:cytosol"/>
    <property type="evidence" value="ECO:0007669"/>
    <property type="project" value="TreeGrafter"/>
</dbReference>
<keyword evidence="3" id="KW-0902">Two-component regulatory system</keyword>
<feature type="modified residue" description="4-aspartylphosphate" evidence="7">
    <location>
        <position position="58"/>
    </location>
</feature>
<dbReference type="RefSeq" id="WP_007297731.1">
    <property type="nucleotide sequence ID" value="NZ_AJJH01000068.1"/>
</dbReference>
<dbReference type="InterPro" id="IPR016032">
    <property type="entry name" value="Sig_transdc_resp-reg_C-effctor"/>
</dbReference>
<dbReference type="GO" id="GO:0032993">
    <property type="term" value="C:protein-DNA complex"/>
    <property type="evidence" value="ECO:0007669"/>
    <property type="project" value="TreeGrafter"/>
</dbReference>
<dbReference type="InterPro" id="IPR001867">
    <property type="entry name" value="OmpR/PhoB-type_DNA-bd"/>
</dbReference>
<name>I0WSB6_RHOOP</name>
<organism evidence="11 12">
    <name type="scientific">Rhodococcus opacus RKJ300 = JCM 13270</name>
    <dbReference type="NCBI Taxonomy" id="1165867"/>
    <lineage>
        <taxon>Bacteria</taxon>
        <taxon>Bacillati</taxon>
        <taxon>Actinomycetota</taxon>
        <taxon>Actinomycetes</taxon>
        <taxon>Mycobacteriales</taxon>
        <taxon>Nocardiaceae</taxon>
        <taxon>Rhodococcus</taxon>
    </lineage>
</organism>
<evidence type="ECO:0000256" key="1">
    <source>
        <dbReference type="ARBA" id="ARBA00004496"/>
    </source>
</evidence>
<evidence type="ECO:0000256" key="7">
    <source>
        <dbReference type="PROSITE-ProRule" id="PRU00169"/>
    </source>
</evidence>